<keyword evidence="4" id="KW-1185">Reference proteome</keyword>
<name>A0ABD3RBX3_9STRA</name>
<feature type="chain" id="PRO_5044847059" description="Thylakoid membrane protein" evidence="2">
    <location>
        <begin position="24"/>
        <end position="317"/>
    </location>
</feature>
<evidence type="ECO:0000313" key="3">
    <source>
        <dbReference type="EMBL" id="KAL3809251.1"/>
    </source>
</evidence>
<dbReference type="PANTHER" id="PTHR35551">
    <property type="match status" value="1"/>
</dbReference>
<reference evidence="3 4" key="1">
    <citation type="submission" date="2024-10" db="EMBL/GenBank/DDBJ databases">
        <title>Updated reference genomes for cyclostephanoid diatoms.</title>
        <authorList>
            <person name="Roberts W.R."/>
            <person name="Alverson A.J."/>
        </authorList>
    </citation>
    <scope>NUCLEOTIDE SEQUENCE [LARGE SCALE GENOMIC DNA]</scope>
    <source>
        <strain evidence="3 4">AJA228-03</strain>
    </source>
</reference>
<dbReference type="PANTHER" id="PTHR35551:SF1">
    <property type="entry name" value="ACCLIMATION OF PHOTOSYNTHESIS TO ENVIRONMENT"/>
    <property type="match status" value="1"/>
</dbReference>
<dbReference type="InterPro" id="IPR021275">
    <property type="entry name" value="DUF2854"/>
</dbReference>
<evidence type="ECO:0000313" key="4">
    <source>
        <dbReference type="Proteomes" id="UP001530377"/>
    </source>
</evidence>
<accession>A0ABD3RBX3</accession>
<feature type="region of interest" description="Disordered" evidence="1">
    <location>
        <begin position="31"/>
        <end position="67"/>
    </location>
</feature>
<evidence type="ECO:0000256" key="1">
    <source>
        <dbReference type="SAM" id="MobiDB-lite"/>
    </source>
</evidence>
<dbReference type="AlphaFoldDB" id="A0ABD3RBX3"/>
<proteinExistence type="predicted"/>
<keyword evidence="2" id="KW-0732">Signal</keyword>
<feature type="signal peptide" evidence="2">
    <location>
        <begin position="1"/>
        <end position="23"/>
    </location>
</feature>
<organism evidence="3 4">
    <name type="scientific">Cyclostephanos tholiformis</name>
    <dbReference type="NCBI Taxonomy" id="382380"/>
    <lineage>
        <taxon>Eukaryota</taxon>
        <taxon>Sar</taxon>
        <taxon>Stramenopiles</taxon>
        <taxon>Ochrophyta</taxon>
        <taxon>Bacillariophyta</taxon>
        <taxon>Coscinodiscophyceae</taxon>
        <taxon>Thalassiosirophycidae</taxon>
        <taxon>Stephanodiscales</taxon>
        <taxon>Stephanodiscaceae</taxon>
        <taxon>Cyclostephanos</taxon>
    </lineage>
</organism>
<gene>
    <name evidence="3" type="ORF">ACHAXA_007988</name>
</gene>
<feature type="compositionally biased region" description="Low complexity" evidence="1">
    <location>
        <begin position="31"/>
        <end position="49"/>
    </location>
</feature>
<feature type="compositionally biased region" description="Low complexity" evidence="1">
    <location>
        <begin position="57"/>
        <end position="67"/>
    </location>
</feature>
<evidence type="ECO:0008006" key="5">
    <source>
        <dbReference type="Google" id="ProtNLM"/>
    </source>
</evidence>
<dbReference type="Proteomes" id="UP001530377">
    <property type="component" value="Unassembled WGS sequence"/>
</dbReference>
<protein>
    <recommendedName>
        <fullName evidence="5">Thylakoid membrane protein</fullName>
    </recommendedName>
</protein>
<evidence type="ECO:0000256" key="2">
    <source>
        <dbReference type="SAM" id="SignalP"/>
    </source>
</evidence>
<sequence>MKITYTTKAAAALSSLIIGAASAFAPPSTTTATATNVPSVSSSSSASSPTRRRRAAAIDGSSSSRSSSSFLFMAEDDSEWSAPKSAMIGGAGVNNAGEPPFEIRGFSLGNLVVAAGLIVTALSFAEYLGTSGGNDGPTLSGLGFVYGIPIFLAGAALKYAEIEPVPCISSPDADALFDVKATEIMRKIKQDVTRHRYGDEAHLDTTVKKLGLVVPGKSYPQLRELRQDVAPDGELSFTMVWQSPDTPYKLWADEKRRKRYETFFGPDVGAEVVKVDAERRMVGIRLTTGGPLTEEYLESRREKVEKEVVGVTGGAYE</sequence>
<comment type="caution">
    <text evidence="3">The sequence shown here is derived from an EMBL/GenBank/DDBJ whole genome shotgun (WGS) entry which is preliminary data.</text>
</comment>
<dbReference type="EMBL" id="JALLPB020000425">
    <property type="protein sequence ID" value="KAL3809251.1"/>
    <property type="molecule type" value="Genomic_DNA"/>
</dbReference>
<dbReference type="Pfam" id="PF11016">
    <property type="entry name" value="DUF2854"/>
    <property type="match status" value="1"/>
</dbReference>